<dbReference type="RefSeq" id="XP_008085203.1">
    <property type="nucleotide sequence ID" value="XM_008087012.1"/>
</dbReference>
<reference evidence="7 8" key="1">
    <citation type="journal article" date="2013" name="BMC Genomics">
        <title>Genomics-driven discovery of the pneumocandin biosynthetic gene cluster in the fungus Glarea lozoyensis.</title>
        <authorList>
            <person name="Chen L."/>
            <person name="Yue Q."/>
            <person name="Zhang X."/>
            <person name="Xiang M."/>
            <person name="Wang C."/>
            <person name="Li S."/>
            <person name="Che Y."/>
            <person name="Ortiz-Lopez F.J."/>
            <person name="Bills G.F."/>
            <person name="Liu X."/>
            <person name="An Z."/>
        </authorList>
    </citation>
    <scope>NUCLEOTIDE SEQUENCE [LARGE SCALE GENOMIC DNA]</scope>
    <source>
        <strain evidence="8">ATCC 20868 / MF5171</strain>
    </source>
</reference>
<dbReference type="KEGG" id="glz:GLAREA_04635"/>
<dbReference type="PANTHER" id="PTHR23506">
    <property type="entry name" value="GH10249P"/>
    <property type="match status" value="1"/>
</dbReference>
<dbReference type="InterPro" id="IPR036259">
    <property type="entry name" value="MFS_trans_sf"/>
</dbReference>
<protein>
    <submittedName>
        <fullName evidence="7">MFS general substrate transporter</fullName>
    </submittedName>
</protein>
<evidence type="ECO:0000313" key="8">
    <source>
        <dbReference type="Proteomes" id="UP000016922"/>
    </source>
</evidence>
<sequence>MAAYKVACAGESRRAVCDEADAREDEALLPSIDNEGYKIHGEVGSLARRVPLLYCFCEPRFTVAFVLTLVQASFRGIFDATVPIEAQSLFQFSSQKVGLLFIALFVPHLTLSHAVGKSVDKYGTRTVATVGFAFLVPCLALLGLPSRKLFVGDANIALFCIILALNGIGLSMVSTPAFVEAVHITKRYEASNPGLFGEHGPYAQLYGFNCLFFFGGLTIGPTVGAILWGTIGYGLMGVVFSVISGITAVLAFSIIGDWKW</sequence>
<evidence type="ECO:0000256" key="1">
    <source>
        <dbReference type="ARBA" id="ARBA00004141"/>
    </source>
</evidence>
<dbReference type="Gene3D" id="1.20.1250.20">
    <property type="entry name" value="MFS general substrate transporter like domains"/>
    <property type="match status" value="1"/>
</dbReference>
<evidence type="ECO:0000256" key="3">
    <source>
        <dbReference type="ARBA" id="ARBA00022692"/>
    </source>
</evidence>
<evidence type="ECO:0000256" key="4">
    <source>
        <dbReference type="ARBA" id="ARBA00022989"/>
    </source>
</evidence>
<keyword evidence="8" id="KW-1185">Reference proteome</keyword>
<dbReference type="SUPFAM" id="SSF103473">
    <property type="entry name" value="MFS general substrate transporter"/>
    <property type="match status" value="1"/>
</dbReference>
<keyword evidence="5 6" id="KW-0472">Membrane</keyword>
<feature type="transmembrane region" description="Helical" evidence="6">
    <location>
        <begin position="205"/>
        <end position="228"/>
    </location>
</feature>
<dbReference type="InterPro" id="IPR050930">
    <property type="entry name" value="MFS_Vesicular_Transporter"/>
</dbReference>
<accession>S3CS10</accession>
<evidence type="ECO:0000256" key="6">
    <source>
        <dbReference type="SAM" id="Phobius"/>
    </source>
</evidence>
<dbReference type="PANTHER" id="PTHR23506:SF37">
    <property type="entry name" value="MAJOR FACILITATOR SUPERFAMILY (MFS) PROFILE DOMAIN-CONTAINING PROTEIN"/>
    <property type="match status" value="1"/>
</dbReference>
<gene>
    <name evidence="7" type="ORF">GLAREA_04635</name>
</gene>
<evidence type="ECO:0000256" key="5">
    <source>
        <dbReference type="ARBA" id="ARBA00023136"/>
    </source>
</evidence>
<keyword evidence="2" id="KW-0813">Transport</keyword>
<dbReference type="EMBL" id="KE145369">
    <property type="protein sequence ID" value="EPE27844.1"/>
    <property type="molecule type" value="Genomic_DNA"/>
</dbReference>
<feature type="transmembrane region" description="Helical" evidence="6">
    <location>
        <begin position="97"/>
        <end position="116"/>
    </location>
</feature>
<keyword evidence="4 6" id="KW-1133">Transmembrane helix</keyword>
<proteinExistence type="predicted"/>
<dbReference type="Proteomes" id="UP000016922">
    <property type="component" value="Unassembled WGS sequence"/>
</dbReference>
<organism evidence="7 8">
    <name type="scientific">Glarea lozoyensis (strain ATCC 20868 / MF5171)</name>
    <dbReference type="NCBI Taxonomy" id="1116229"/>
    <lineage>
        <taxon>Eukaryota</taxon>
        <taxon>Fungi</taxon>
        <taxon>Dikarya</taxon>
        <taxon>Ascomycota</taxon>
        <taxon>Pezizomycotina</taxon>
        <taxon>Leotiomycetes</taxon>
        <taxon>Helotiales</taxon>
        <taxon>Helotiaceae</taxon>
        <taxon>Glarea</taxon>
    </lineage>
</organism>
<dbReference type="GO" id="GO:0016020">
    <property type="term" value="C:membrane"/>
    <property type="evidence" value="ECO:0007669"/>
    <property type="project" value="UniProtKB-SubCell"/>
</dbReference>
<dbReference type="OrthoDB" id="5086884at2759"/>
<evidence type="ECO:0000313" key="7">
    <source>
        <dbReference type="EMBL" id="EPE27844.1"/>
    </source>
</evidence>
<evidence type="ECO:0000256" key="2">
    <source>
        <dbReference type="ARBA" id="ARBA00022448"/>
    </source>
</evidence>
<comment type="subcellular location">
    <subcellularLocation>
        <location evidence="1">Membrane</location>
        <topology evidence="1">Multi-pass membrane protein</topology>
    </subcellularLocation>
</comment>
<dbReference type="eggNOG" id="KOG3764">
    <property type="taxonomic scope" value="Eukaryota"/>
</dbReference>
<dbReference type="HOGENOM" id="CLU_001265_51_0_1"/>
<feature type="transmembrane region" description="Helical" evidence="6">
    <location>
        <begin position="122"/>
        <end position="144"/>
    </location>
</feature>
<dbReference type="AlphaFoldDB" id="S3CS10"/>
<dbReference type="STRING" id="1116229.S3CS10"/>
<dbReference type="GO" id="GO:0022857">
    <property type="term" value="F:transmembrane transporter activity"/>
    <property type="evidence" value="ECO:0007669"/>
    <property type="project" value="TreeGrafter"/>
</dbReference>
<feature type="transmembrane region" description="Helical" evidence="6">
    <location>
        <begin position="235"/>
        <end position="255"/>
    </location>
</feature>
<keyword evidence="3 6" id="KW-0812">Transmembrane</keyword>
<dbReference type="GeneID" id="19463690"/>
<dbReference type="OMA" id="HQNTIFS"/>
<name>S3CS10_GLAL2</name>
<feature type="transmembrane region" description="Helical" evidence="6">
    <location>
        <begin position="156"/>
        <end position="179"/>
    </location>
</feature>